<feature type="transmembrane region" description="Helical" evidence="1">
    <location>
        <begin position="174"/>
        <end position="207"/>
    </location>
</feature>
<reference evidence="3" key="1">
    <citation type="submission" date="2020-03" db="EMBL/GenBank/DDBJ databases">
        <title>Genome of Pelagibius litoralis DSM 21314T.</title>
        <authorList>
            <person name="Wang G."/>
        </authorList>
    </citation>
    <scope>NUCLEOTIDE SEQUENCE</scope>
    <source>
        <strain evidence="3">DSM 21314</strain>
    </source>
</reference>
<dbReference type="Pfam" id="PF02517">
    <property type="entry name" value="Rce1-like"/>
    <property type="match status" value="1"/>
</dbReference>
<dbReference type="GO" id="GO:0008237">
    <property type="term" value="F:metallopeptidase activity"/>
    <property type="evidence" value="ECO:0007669"/>
    <property type="project" value="UniProtKB-KW"/>
</dbReference>
<organism evidence="3 4">
    <name type="scientific">Pelagibius litoralis</name>
    <dbReference type="NCBI Taxonomy" id="374515"/>
    <lineage>
        <taxon>Bacteria</taxon>
        <taxon>Pseudomonadati</taxon>
        <taxon>Pseudomonadota</taxon>
        <taxon>Alphaproteobacteria</taxon>
        <taxon>Rhodospirillales</taxon>
        <taxon>Rhodovibrionaceae</taxon>
        <taxon>Pelagibius</taxon>
    </lineage>
</organism>
<dbReference type="Proteomes" id="UP000761264">
    <property type="component" value="Unassembled WGS sequence"/>
</dbReference>
<keyword evidence="3" id="KW-0378">Hydrolase</keyword>
<keyword evidence="1" id="KW-0472">Membrane</keyword>
<dbReference type="PANTHER" id="PTHR36435:SF1">
    <property type="entry name" value="CAAX AMINO TERMINAL PROTEASE FAMILY PROTEIN"/>
    <property type="match status" value="1"/>
</dbReference>
<keyword evidence="1" id="KW-0812">Transmembrane</keyword>
<dbReference type="GO" id="GO:0080120">
    <property type="term" value="P:CAAX-box protein maturation"/>
    <property type="evidence" value="ECO:0007669"/>
    <property type="project" value="UniProtKB-ARBA"/>
</dbReference>
<proteinExistence type="predicted"/>
<feature type="transmembrane region" description="Helical" evidence="1">
    <location>
        <begin position="93"/>
        <end position="115"/>
    </location>
</feature>
<protein>
    <submittedName>
        <fullName evidence="3">CPBP family intramembrane metalloprotease</fullName>
    </submittedName>
</protein>
<name>A0A967C6A0_9PROT</name>
<dbReference type="AlphaFoldDB" id="A0A967C6A0"/>
<keyword evidence="1" id="KW-1133">Transmembrane helix</keyword>
<evidence type="ECO:0000256" key="1">
    <source>
        <dbReference type="SAM" id="Phobius"/>
    </source>
</evidence>
<evidence type="ECO:0000313" key="3">
    <source>
        <dbReference type="EMBL" id="NIA67347.1"/>
    </source>
</evidence>
<evidence type="ECO:0000259" key="2">
    <source>
        <dbReference type="Pfam" id="PF02517"/>
    </source>
</evidence>
<gene>
    <name evidence="3" type="ORF">HBA54_01940</name>
</gene>
<feature type="transmembrane region" description="Helical" evidence="1">
    <location>
        <begin position="135"/>
        <end position="154"/>
    </location>
</feature>
<dbReference type="EMBL" id="JAAQPH010000001">
    <property type="protein sequence ID" value="NIA67347.1"/>
    <property type="molecule type" value="Genomic_DNA"/>
</dbReference>
<dbReference type="PANTHER" id="PTHR36435">
    <property type="entry name" value="SLR1288 PROTEIN"/>
    <property type="match status" value="1"/>
</dbReference>
<dbReference type="InterPro" id="IPR052710">
    <property type="entry name" value="CAAX_protease"/>
</dbReference>
<sequence>MLFPPRAAPRHLPAVTRWDIVLLLALFIALALLLGSQKDRLADLFGRELSQDGLLPLLLFQSLVPLLLVHLLIVTRRRIAWADLGFAPADRAWYRLAIAGGLACVPLMALSRLAFESLLESPFENPQVDILSAGGFGWGRLIAMIGLVGVLVPLTEEVLFRGLLFPLLRRRFSFLPAALVSAVCFSLLHFIPPLIPAFILMGLILAAAREYSGSLWPPIIIHGLFNSLNLIALFAALAMGQAG</sequence>
<keyword evidence="3" id="KW-0645">Protease</keyword>
<feature type="domain" description="CAAX prenyl protease 2/Lysostaphin resistance protein A-like" evidence="2">
    <location>
        <begin position="141"/>
        <end position="227"/>
    </location>
</feature>
<evidence type="ECO:0000313" key="4">
    <source>
        <dbReference type="Proteomes" id="UP000761264"/>
    </source>
</evidence>
<feature type="transmembrane region" description="Helical" evidence="1">
    <location>
        <begin position="54"/>
        <end position="73"/>
    </location>
</feature>
<feature type="transmembrane region" description="Helical" evidence="1">
    <location>
        <begin position="219"/>
        <end position="239"/>
    </location>
</feature>
<keyword evidence="4" id="KW-1185">Reference proteome</keyword>
<dbReference type="RefSeq" id="WP_167220768.1">
    <property type="nucleotide sequence ID" value="NZ_JAAQPH010000001.1"/>
</dbReference>
<comment type="caution">
    <text evidence="3">The sequence shown here is derived from an EMBL/GenBank/DDBJ whole genome shotgun (WGS) entry which is preliminary data.</text>
</comment>
<keyword evidence="3" id="KW-0482">Metalloprotease</keyword>
<accession>A0A967C6A0</accession>
<dbReference type="InterPro" id="IPR003675">
    <property type="entry name" value="Rce1/LyrA-like_dom"/>
</dbReference>
<dbReference type="GO" id="GO:0004175">
    <property type="term" value="F:endopeptidase activity"/>
    <property type="evidence" value="ECO:0007669"/>
    <property type="project" value="UniProtKB-ARBA"/>
</dbReference>